<evidence type="ECO:0000259" key="9">
    <source>
        <dbReference type="Pfam" id="PF00557"/>
    </source>
</evidence>
<dbReference type="PANTHER" id="PTHR45777:SF2">
    <property type="entry name" value="METHIONINE AMINOPEPTIDASE 2"/>
    <property type="match status" value="1"/>
</dbReference>
<feature type="domain" description="Peptidase M24" evidence="9">
    <location>
        <begin position="84"/>
        <end position="291"/>
    </location>
</feature>
<dbReference type="SUPFAM" id="SSF46785">
    <property type="entry name" value="Winged helix' DNA-binding domain"/>
    <property type="match status" value="1"/>
</dbReference>
<comment type="similarity">
    <text evidence="8">Belongs to the peptidase M24A family.</text>
</comment>
<comment type="function">
    <text evidence="8">Cotranslationally removes the N-terminal methionine from nascent proteins. The N-terminal methionine is often cleaved when the second residue in the primary sequence is small and uncharged (Met-Ala-, Cys, Gly, Pro, Ser, Thr, or Val).</text>
</comment>
<dbReference type="InterPro" id="IPR001714">
    <property type="entry name" value="Pept_M24_MAP"/>
</dbReference>
<comment type="cofactor">
    <cofactor evidence="2">
        <name>Mn(2+)</name>
        <dbReference type="ChEBI" id="CHEBI:29035"/>
    </cofactor>
</comment>
<comment type="cofactor">
    <cofactor evidence="3">
        <name>Fe(2+)</name>
        <dbReference type="ChEBI" id="CHEBI:29033"/>
    </cofactor>
</comment>
<dbReference type="GO" id="GO:0006508">
    <property type="term" value="P:proteolysis"/>
    <property type="evidence" value="ECO:0007669"/>
    <property type="project" value="UniProtKB-KW"/>
</dbReference>
<evidence type="ECO:0000256" key="3">
    <source>
        <dbReference type="ARBA" id="ARBA00001954"/>
    </source>
</evidence>
<dbReference type="Pfam" id="PF00557">
    <property type="entry name" value="Peptidase_M24"/>
    <property type="match status" value="1"/>
</dbReference>
<gene>
    <name evidence="10" type="ORF">TPC1_14695</name>
</gene>
<dbReference type="InterPro" id="IPR036388">
    <property type="entry name" value="WH-like_DNA-bd_sf"/>
</dbReference>
<evidence type="ECO:0000256" key="2">
    <source>
        <dbReference type="ARBA" id="ARBA00001936"/>
    </source>
</evidence>
<dbReference type="AlphaFoldDB" id="A0A146K8J3"/>
<keyword evidence="7" id="KW-0378">Hydrolase</keyword>
<feature type="non-terminal residue" evidence="10">
    <location>
        <position position="1"/>
    </location>
</feature>
<dbReference type="InterPro" id="IPR050247">
    <property type="entry name" value="Met_Aminopeptidase_Type2"/>
</dbReference>
<organism evidence="10">
    <name type="scientific">Trepomonas sp. PC1</name>
    <dbReference type="NCBI Taxonomy" id="1076344"/>
    <lineage>
        <taxon>Eukaryota</taxon>
        <taxon>Metamonada</taxon>
        <taxon>Diplomonadida</taxon>
        <taxon>Hexamitidae</taxon>
        <taxon>Hexamitinae</taxon>
        <taxon>Trepomonas</taxon>
    </lineage>
</organism>
<comment type="cofactor">
    <cofactor evidence="8">
        <name>Co(2+)</name>
        <dbReference type="ChEBI" id="CHEBI:48828"/>
    </cofactor>
    <cofactor evidence="8">
        <name>Zn(2+)</name>
        <dbReference type="ChEBI" id="CHEBI:29105"/>
    </cofactor>
    <cofactor evidence="8">
        <name>Mn(2+)</name>
        <dbReference type="ChEBI" id="CHEBI:29035"/>
    </cofactor>
    <cofactor evidence="8">
        <name>Fe(2+)</name>
        <dbReference type="ChEBI" id="CHEBI:29033"/>
    </cofactor>
    <text evidence="8">Binds 2 divalent metal cations per subunit. Has a high-affinity and a low affinity metal-binding site. The true nature of the physiological cofactor is under debate. The enzyme is active with cobalt, zinc, manganese or divalent iron ions.</text>
</comment>
<name>A0A146K8J3_9EUKA</name>
<accession>A0A146K8J3</accession>
<dbReference type="GO" id="GO:0005737">
    <property type="term" value="C:cytoplasm"/>
    <property type="evidence" value="ECO:0007669"/>
    <property type="project" value="TreeGrafter"/>
</dbReference>
<dbReference type="GO" id="GO:0004239">
    <property type="term" value="F:initiator methionyl aminopeptidase activity"/>
    <property type="evidence" value="ECO:0007669"/>
    <property type="project" value="UniProtKB-EC"/>
</dbReference>
<dbReference type="InterPro" id="IPR036005">
    <property type="entry name" value="Creatinase/aminopeptidase-like"/>
</dbReference>
<proteinExistence type="inferred from homology"/>
<dbReference type="PRINTS" id="PR00599">
    <property type="entry name" value="MAPEPTIDASE"/>
</dbReference>
<dbReference type="InterPro" id="IPR000994">
    <property type="entry name" value="Pept_M24"/>
</dbReference>
<reference evidence="10" key="1">
    <citation type="submission" date="2015-07" db="EMBL/GenBank/DDBJ databases">
        <title>Adaptation to a free-living lifestyle via gene acquisitions in the diplomonad Trepomonas sp. PC1.</title>
        <authorList>
            <person name="Xu F."/>
            <person name="Jerlstrom-Hultqvist J."/>
            <person name="Kolisko M."/>
            <person name="Simpson A.G.B."/>
            <person name="Roger A.J."/>
            <person name="Svard S.G."/>
            <person name="Andersson J.O."/>
        </authorList>
    </citation>
    <scope>NUCLEOTIDE SEQUENCE</scope>
    <source>
        <strain evidence="10">PC1</strain>
    </source>
</reference>
<keyword evidence="6 8" id="KW-0479">Metal-binding</keyword>
<dbReference type="PANTHER" id="PTHR45777">
    <property type="entry name" value="METHIONINE AMINOPEPTIDASE 2"/>
    <property type="match status" value="1"/>
</dbReference>
<dbReference type="Gene3D" id="3.90.230.10">
    <property type="entry name" value="Creatinase/methionine aminopeptidase superfamily"/>
    <property type="match status" value="1"/>
</dbReference>
<protein>
    <recommendedName>
        <fullName evidence="8">Methionine aminopeptidase</fullName>
        <ecNumber evidence="8">3.4.11.18</ecNumber>
    </recommendedName>
</protein>
<dbReference type="InterPro" id="IPR002468">
    <property type="entry name" value="Pept_M24A_MAP2"/>
</dbReference>
<keyword evidence="5 8" id="KW-0645">Protease</keyword>
<dbReference type="InterPro" id="IPR036390">
    <property type="entry name" value="WH_DNA-bd_sf"/>
</dbReference>
<dbReference type="NCBIfam" id="TIGR00501">
    <property type="entry name" value="met_pdase_II"/>
    <property type="match status" value="1"/>
</dbReference>
<evidence type="ECO:0000256" key="6">
    <source>
        <dbReference type="ARBA" id="ARBA00022723"/>
    </source>
</evidence>
<dbReference type="GO" id="GO:0070006">
    <property type="term" value="F:metalloaminopeptidase activity"/>
    <property type="evidence" value="ECO:0007669"/>
    <property type="project" value="InterPro"/>
</dbReference>
<evidence type="ECO:0000313" key="10">
    <source>
        <dbReference type="EMBL" id="JAP93133.1"/>
    </source>
</evidence>
<dbReference type="GO" id="GO:0046872">
    <property type="term" value="F:metal ion binding"/>
    <property type="evidence" value="ECO:0007669"/>
    <property type="project" value="UniProtKB-KW"/>
</dbReference>
<dbReference type="EC" id="3.4.11.18" evidence="8"/>
<comment type="catalytic activity">
    <reaction evidence="1 8">
        <text>Release of N-terminal amino acids, preferentially methionine, from peptides and arylamides.</text>
        <dbReference type="EC" id="3.4.11.18"/>
    </reaction>
</comment>
<evidence type="ECO:0000256" key="5">
    <source>
        <dbReference type="ARBA" id="ARBA00022670"/>
    </source>
</evidence>
<evidence type="ECO:0000256" key="4">
    <source>
        <dbReference type="ARBA" id="ARBA00022438"/>
    </source>
</evidence>
<dbReference type="CDD" id="cd01088">
    <property type="entry name" value="MetAP2"/>
    <property type="match status" value="1"/>
</dbReference>
<keyword evidence="4 8" id="KW-0031">Aminopeptidase</keyword>
<dbReference type="SUPFAM" id="SSF55920">
    <property type="entry name" value="Creatinase/aminopeptidase"/>
    <property type="match status" value="1"/>
</dbReference>
<evidence type="ECO:0000256" key="8">
    <source>
        <dbReference type="RuleBase" id="RU003653"/>
    </source>
</evidence>
<evidence type="ECO:0000256" key="7">
    <source>
        <dbReference type="ARBA" id="ARBA00022801"/>
    </source>
</evidence>
<sequence>KFPYFFHVNHCLILYNFSIGQVKFVSIMSDRLQQPQADQKQLDKKKKKNVPVCPLRLPSGELQFYGEKPENFEVVDELDKRNFYRQAAQMHLQVRQYARELIKPGVSLLDCTKRIEQKIREVCGNDTTATCILGQKSKNQPYYCGQAFPLGTSYNEIAAHFAALSTDDHVVAEKDIIKVDFGIHCNGYLVDSAFSMHWDPLLDQIVEASKEATNEGIKAAGVDALLSDIGARIEEVITSYEYKGKPIQPVRNLSGHMVNRYTIHDGKSIPLHGGRGEKTRMEAGEVYACETFASTGKGLIQEYRPCSHYMVSPESISLSKQMIQGTDTTKALFDVLKKNFHTLAFNPEWIPGLGVERYQMQLDSLVKNGYVNDYPKLVDKAGCYVSQFEHTFMIGEWGKEVFTRGDDY</sequence>
<evidence type="ECO:0000256" key="1">
    <source>
        <dbReference type="ARBA" id="ARBA00000294"/>
    </source>
</evidence>
<dbReference type="Gene3D" id="1.10.10.10">
    <property type="entry name" value="Winged helix-like DNA-binding domain superfamily/Winged helix DNA-binding domain"/>
    <property type="match status" value="1"/>
</dbReference>
<dbReference type="EMBL" id="GDID01003473">
    <property type="protein sequence ID" value="JAP93133.1"/>
    <property type="molecule type" value="Transcribed_RNA"/>
</dbReference>